<reference evidence="3" key="1">
    <citation type="submission" date="2022-11" db="UniProtKB">
        <authorList>
            <consortium name="WormBaseParasite"/>
        </authorList>
    </citation>
    <scope>IDENTIFICATION</scope>
</reference>
<evidence type="ECO:0000313" key="2">
    <source>
        <dbReference type="Proteomes" id="UP000887561"/>
    </source>
</evidence>
<dbReference type="WBParaSite" id="scaffold7434_cov220.g12020">
    <property type="protein sequence ID" value="scaffold7434_cov220.g12020"/>
    <property type="gene ID" value="scaffold7434_cov220.g12020"/>
</dbReference>
<dbReference type="Pfam" id="PF00106">
    <property type="entry name" value="adh_short"/>
    <property type="match status" value="1"/>
</dbReference>
<dbReference type="PANTHER" id="PTHR43313">
    <property type="entry name" value="SHORT-CHAIN DEHYDROGENASE/REDUCTASE FAMILY 9C"/>
    <property type="match status" value="1"/>
</dbReference>
<dbReference type="SUPFAM" id="SSF51735">
    <property type="entry name" value="NAD(P)-binding Rossmann-fold domains"/>
    <property type="match status" value="1"/>
</dbReference>
<protein>
    <submittedName>
        <fullName evidence="3">Uncharacterized protein</fullName>
    </submittedName>
</protein>
<dbReference type="Proteomes" id="UP000887561">
    <property type="component" value="Unplaced"/>
</dbReference>
<organism evidence="2 3">
    <name type="scientific">Meloidogyne javanica</name>
    <name type="common">Root-knot nematode worm</name>
    <dbReference type="NCBI Taxonomy" id="6303"/>
    <lineage>
        <taxon>Eukaryota</taxon>
        <taxon>Metazoa</taxon>
        <taxon>Ecdysozoa</taxon>
        <taxon>Nematoda</taxon>
        <taxon>Chromadorea</taxon>
        <taxon>Rhabditida</taxon>
        <taxon>Tylenchina</taxon>
        <taxon>Tylenchomorpha</taxon>
        <taxon>Tylenchoidea</taxon>
        <taxon>Meloidogynidae</taxon>
        <taxon>Meloidogyninae</taxon>
        <taxon>Meloidogyne</taxon>
        <taxon>Meloidogyne incognita group</taxon>
    </lineage>
</organism>
<dbReference type="PRINTS" id="PR01397">
    <property type="entry name" value="DHBDHDRGNASE"/>
</dbReference>
<feature type="region of interest" description="Disordered" evidence="1">
    <location>
        <begin position="277"/>
        <end position="296"/>
    </location>
</feature>
<sequence length="296" mass="33066">MDLHGKAVVVIGATTGFGHQFVIKCASKGMTVFAACNSPNGVQKVVQATSHLSGFVHAHSLDLSSTDSVEKFFRQVINQLPPGTGIHALVNNAGIIRAGADDWLAMEDYEHVLRVNLLGLIQITKLFKEHIKLANRELSPFGVKVAVIEPGYFRTPITNPDHIPNEMEKSFNKSSQYIKEQYGHNFILKNKEIAKNHLSSKANSPRVDWVVDVVIPISRLPTEIQDLIFWLNSIILKNPLPKILHNGGCLNAKMVHRWIKSANGFVAYLEGEEKESSLNSSGYWEFNQNSEREEEK</sequence>
<accession>A0A915N2G3</accession>
<dbReference type="Gene3D" id="3.40.50.720">
    <property type="entry name" value="NAD(P)-binding Rossmann-like Domain"/>
    <property type="match status" value="1"/>
</dbReference>
<dbReference type="PANTHER" id="PTHR43313:SF1">
    <property type="entry name" value="3BETA-HYDROXYSTEROID DEHYDROGENASE DHS-16"/>
    <property type="match status" value="1"/>
</dbReference>
<dbReference type="AlphaFoldDB" id="A0A915N2G3"/>
<dbReference type="InterPro" id="IPR003560">
    <property type="entry name" value="DHB_DH"/>
</dbReference>
<evidence type="ECO:0000313" key="3">
    <source>
        <dbReference type="WBParaSite" id="scaffold7434_cov220.g12020"/>
    </source>
</evidence>
<dbReference type="GO" id="GO:0008202">
    <property type="term" value="P:steroid metabolic process"/>
    <property type="evidence" value="ECO:0007669"/>
    <property type="project" value="TreeGrafter"/>
</dbReference>
<name>A0A915N2G3_MELJA</name>
<dbReference type="GO" id="GO:0019290">
    <property type="term" value="P:siderophore biosynthetic process"/>
    <property type="evidence" value="ECO:0007669"/>
    <property type="project" value="InterPro"/>
</dbReference>
<dbReference type="InterPro" id="IPR002347">
    <property type="entry name" value="SDR_fam"/>
</dbReference>
<dbReference type="InterPro" id="IPR036291">
    <property type="entry name" value="NAD(P)-bd_dom_sf"/>
</dbReference>
<feature type="compositionally biased region" description="Polar residues" evidence="1">
    <location>
        <begin position="277"/>
        <end position="289"/>
    </location>
</feature>
<proteinExistence type="predicted"/>
<keyword evidence="2" id="KW-1185">Reference proteome</keyword>
<dbReference type="GO" id="GO:0008667">
    <property type="term" value="F:2,3-dihydro-2,3-dihydroxybenzoate dehydrogenase activity"/>
    <property type="evidence" value="ECO:0007669"/>
    <property type="project" value="InterPro"/>
</dbReference>
<evidence type="ECO:0000256" key="1">
    <source>
        <dbReference type="SAM" id="MobiDB-lite"/>
    </source>
</evidence>